<organism evidence="2 3">
    <name type="scientific">Actinoplanes derwentensis</name>
    <dbReference type="NCBI Taxonomy" id="113562"/>
    <lineage>
        <taxon>Bacteria</taxon>
        <taxon>Bacillati</taxon>
        <taxon>Actinomycetota</taxon>
        <taxon>Actinomycetes</taxon>
        <taxon>Micromonosporales</taxon>
        <taxon>Micromonosporaceae</taxon>
        <taxon>Actinoplanes</taxon>
    </lineage>
</organism>
<accession>A0A1H2CF40</accession>
<evidence type="ECO:0000256" key="1">
    <source>
        <dbReference type="SAM" id="SignalP"/>
    </source>
</evidence>
<name>A0A1H2CF40_9ACTN</name>
<protein>
    <submittedName>
        <fullName evidence="2">Uncharacterized protein</fullName>
    </submittedName>
</protein>
<dbReference type="EMBL" id="LT629758">
    <property type="protein sequence ID" value="SDT69071.1"/>
    <property type="molecule type" value="Genomic_DNA"/>
</dbReference>
<feature type="chain" id="PRO_5039266547" evidence="1">
    <location>
        <begin position="21"/>
        <end position="134"/>
    </location>
</feature>
<keyword evidence="1" id="KW-0732">Signal</keyword>
<reference evidence="2 3" key="1">
    <citation type="submission" date="2016-10" db="EMBL/GenBank/DDBJ databases">
        <authorList>
            <person name="de Groot N.N."/>
        </authorList>
    </citation>
    <scope>NUCLEOTIDE SEQUENCE [LARGE SCALE GENOMIC DNA]</scope>
    <source>
        <strain evidence="2 3">DSM 43941</strain>
    </source>
</reference>
<dbReference type="Proteomes" id="UP000198688">
    <property type="component" value="Chromosome I"/>
</dbReference>
<dbReference type="AlphaFoldDB" id="A0A1H2CF40"/>
<sequence>MLLRSLPVLFALLLAFFAPTFDRTAPPTTSPEATFSSSSAAAFSAGSDAAVPAVSSDDATLAVGSGAVAFLAGSDVTVGVAELAGRTAAVSSPVATGPAVADRLAVTGAGVTVHALTSQFTAGAAASRAPPATA</sequence>
<dbReference type="STRING" id="113562.SAMN04489716_5716"/>
<gene>
    <name evidence="2" type="ORF">SAMN04489716_5716</name>
</gene>
<keyword evidence="3" id="KW-1185">Reference proteome</keyword>
<feature type="signal peptide" evidence="1">
    <location>
        <begin position="1"/>
        <end position="20"/>
    </location>
</feature>
<evidence type="ECO:0000313" key="2">
    <source>
        <dbReference type="EMBL" id="SDT69071.1"/>
    </source>
</evidence>
<proteinExistence type="predicted"/>
<evidence type="ECO:0000313" key="3">
    <source>
        <dbReference type="Proteomes" id="UP000198688"/>
    </source>
</evidence>